<reference evidence="2 3" key="1">
    <citation type="submission" date="2019-06" db="EMBL/GenBank/DDBJ databases">
        <title>Genome sequence of Ureibacillus terrenus.</title>
        <authorList>
            <person name="Maclea K.S."/>
            <person name="Simoes M."/>
        </authorList>
    </citation>
    <scope>NUCLEOTIDE SEQUENCE [LARGE SCALE GENOMIC DNA]</scope>
    <source>
        <strain evidence="2 3">ATCC BAA-384</strain>
    </source>
</reference>
<organism evidence="2 3">
    <name type="scientific">Ureibacillus terrenus</name>
    <dbReference type="NCBI Taxonomy" id="118246"/>
    <lineage>
        <taxon>Bacteria</taxon>
        <taxon>Bacillati</taxon>
        <taxon>Bacillota</taxon>
        <taxon>Bacilli</taxon>
        <taxon>Bacillales</taxon>
        <taxon>Caryophanaceae</taxon>
        <taxon>Ureibacillus</taxon>
    </lineage>
</organism>
<dbReference type="AlphaFoldDB" id="A0A540V4P3"/>
<dbReference type="OrthoDB" id="1805474at2"/>
<dbReference type="InterPro" id="IPR013421">
    <property type="entry name" value="CRISPR-assoc_prot_Cas5_HALMA"/>
</dbReference>
<dbReference type="InterPro" id="IPR013422">
    <property type="entry name" value="CRISPR-assoc_prot_Cas5_N"/>
</dbReference>
<comment type="caution">
    <text evidence="2">The sequence shown here is derived from an EMBL/GenBank/DDBJ whole genome shotgun (WGS) entry which is preliminary data.</text>
</comment>
<dbReference type="GO" id="GO:0051607">
    <property type="term" value="P:defense response to virus"/>
    <property type="evidence" value="ECO:0007669"/>
    <property type="project" value="UniProtKB-KW"/>
</dbReference>
<dbReference type="Proteomes" id="UP000315753">
    <property type="component" value="Unassembled WGS sequence"/>
</dbReference>
<name>A0A540V4P3_9BACL</name>
<evidence type="ECO:0000313" key="2">
    <source>
        <dbReference type="EMBL" id="TQE91715.1"/>
    </source>
</evidence>
<keyword evidence="1" id="KW-0051">Antiviral defense</keyword>
<dbReference type="NCBIfam" id="TIGR02592">
    <property type="entry name" value="cas_Cas5h"/>
    <property type="match status" value="1"/>
</dbReference>
<protein>
    <submittedName>
        <fullName evidence="2">Type I-B CRISPR-associated protein Cas5</fullName>
    </submittedName>
</protein>
<dbReference type="NCBIfam" id="TIGR02593">
    <property type="entry name" value="CRISPR_cas5"/>
    <property type="match status" value="1"/>
</dbReference>
<keyword evidence="3" id="KW-1185">Reference proteome</keyword>
<dbReference type="Pfam" id="PF09704">
    <property type="entry name" value="Cas_Cas5d"/>
    <property type="match status" value="1"/>
</dbReference>
<dbReference type="Gene3D" id="3.30.70.2660">
    <property type="match status" value="1"/>
</dbReference>
<sequence length="241" mass="28003">MKVLVFDLWGDFGHFRKYFSTSSPLTYSIIPPTAMYGILGAILGFEKENNFYLEKLNHQTVRYGIKILKPVKKTRIGLNHINTKGNIWIPKQRREGPRTQIRTEFLKDPGYRCYIHITDENLFERLIEYVSQHKSVYTVSLGLSECLAQFQYVTIEEVHKTESNDYTEMATVLKHSMIQENGLLIEDGKTYMKETVATEMDVNRVVSNYEEIIFESTGKPIKVLVDHSYVTSQSEHICFIN</sequence>
<evidence type="ECO:0000313" key="3">
    <source>
        <dbReference type="Proteomes" id="UP000315753"/>
    </source>
</evidence>
<dbReference type="GO" id="GO:0043571">
    <property type="term" value="P:maintenance of CRISPR repeat elements"/>
    <property type="evidence" value="ECO:0007669"/>
    <property type="project" value="InterPro"/>
</dbReference>
<proteinExistence type="predicted"/>
<dbReference type="EMBL" id="VIGD01000003">
    <property type="protein sequence ID" value="TQE91715.1"/>
    <property type="molecule type" value="Genomic_DNA"/>
</dbReference>
<evidence type="ECO:0000256" key="1">
    <source>
        <dbReference type="ARBA" id="ARBA00023118"/>
    </source>
</evidence>
<dbReference type="InterPro" id="IPR021124">
    <property type="entry name" value="CRISPR-assoc_prot_Cas5"/>
</dbReference>
<dbReference type="RefSeq" id="WP_141601274.1">
    <property type="nucleotide sequence ID" value="NZ_JARMSC010000020.1"/>
</dbReference>
<accession>A0A540V4P3</accession>
<gene>
    <name evidence="2" type="primary">cas5b</name>
    <name evidence="2" type="ORF">FKZ59_03055</name>
</gene>